<dbReference type="EMBL" id="CATKSH010000011">
    <property type="protein sequence ID" value="CAI9121166.1"/>
    <property type="molecule type" value="Genomic_DNA"/>
</dbReference>
<dbReference type="InterPro" id="IPR035680">
    <property type="entry name" value="Clx_II_MBL"/>
</dbReference>
<feature type="binding site" evidence="7">
    <location>
        <position position="57"/>
    </location>
    <ligand>
        <name>Zn(2+)</name>
        <dbReference type="ChEBI" id="CHEBI:29105"/>
        <label>2</label>
    </ligand>
</feature>
<comment type="function">
    <text evidence="7">Thiolesterase that catalyzes the hydrolysis of S-D-lactoyl-glutathione to form glutathione and D-lactic acid.</text>
</comment>
<comment type="subunit">
    <text evidence="7">Monomer.</text>
</comment>
<evidence type="ECO:0000259" key="8">
    <source>
        <dbReference type="SMART" id="SM00849"/>
    </source>
</evidence>
<feature type="binding site" evidence="7">
    <location>
        <position position="130"/>
    </location>
    <ligand>
        <name>Zn(2+)</name>
        <dbReference type="ChEBI" id="CHEBI:29105"/>
        <label>1</label>
    </ligand>
</feature>
<dbReference type="RefSeq" id="WP_289841434.1">
    <property type="nucleotide sequence ID" value="NZ_CATKSH010000011.1"/>
</dbReference>
<feature type="binding site" evidence="7">
    <location>
        <position position="58"/>
    </location>
    <ligand>
        <name>Zn(2+)</name>
        <dbReference type="ChEBI" id="CHEBI:29105"/>
        <label>2</label>
    </ligand>
</feature>
<dbReference type="PANTHER" id="PTHR43705">
    <property type="entry name" value="HYDROXYACYLGLUTATHIONE HYDROLASE"/>
    <property type="match status" value="1"/>
</dbReference>
<dbReference type="EC" id="3.1.2.6" evidence="7"/>
<evidence type="ECO:0000256" key="3">
    <source>
        <dbReference type="ARBA" id="ARBA00006759"/>
    </source>
</evidence>
<gene>
    <name evidence="7 9" type="primary">gloB</name>
    <name evidence="9" type="ORF">LMG32879_002012</name>
</gene>
<dbReference type="Pfam" id="PF16123">
    <property type="entry name" value="HAGH_C"/>
    <property type="match status" value="1"/>
</dbReference>
<evidence type="ECO:0000256" key="1">
    <source>
        <dbReference type="ARBA" id="ARBA00001623"/>
    </source>
</evidence>
<dbReference type="GO" id="GO:0004416">
    <property type="term" value="F:hydroxyacylglutathione hydrolase activity"/>
    <property type="evidence" value="ECO:0007669"/>
    <property type="project" value="UniProtKB-UniRule"/>
</dbReference>
<dbReference type="Proteomes" id="UP001176960">
    <property type="component" value="Unassembled WGS sequence"/>
</dbReference>
<comment type="catalytic activity">
    <reaction evidence="1 7">
        <text>an S-(2-hydroxyacyl)glutathione + H2O = a 2-hydroxy carboxylate + glutathione + H(+)</text>
        <dbReference type="Rhea" id="RHEA:21864"/>
        <dbReference type="ChEBI" id="CHEBI:15377"/>
        <dbReference type="ChEBI" id="CHEBI:15378"/>
        <dbReference type="ChEBI" id="CHEBI:57925"/>
        <dbReference type="ChEBI" id="CHEBI:58896"/>
        <dbReference type="ChEBI" id="CHEBI:71261"/>
        <dbReference type="EC" id="3.1.2.6"/>
    </reaction>
</comment>
<keyword evidence="4 7" id="KW-0479">Metal-binding</keyword>
<dbReference type="Gene3D" id="3.60.15.10">
    <property type="entry name" value="Ribonuclease Z/Hydroxyacylglutathione hydrolase-like"/>
    <property type="match status" value="1"/>
</dbReference>
<keyword evidence="6 7" id="KW-0862">Zinc</keyword>
<name>A0AA35UPB6_9PROT</name>
<feature type="binding site" evidence="7">
    <location>
        <position position="111"/>
    </location>
    <ligand>
        <name>Zn(2+)</name>
        <dbReference type="ChEBI" id="CHEBI:29105"/>
        <label>1</label>
    </ligand>
</feature>
<feature type="domain" description="Metallo-beta-lactamase" evidence="8">
    <location>
        <begin position="12"/>
        <end position="168"/>
    </location>
</feature>
<dbReference type="InterPro" id="IPR001018">
    <property type="entry name" value="Beta-lactamase_class-B_CS"/>
</dbReference>
<dbReference type="AlphaFoldDB" id="A0AA35UPB6"/>
<comment type="pathway">
    <text evidence="2 7">Secondary metabolite metabolism; methylglyoxal degradation; (R)-lactate from methylglyoxal: step 2/2.</text>
</comment>
<evidence type="ECO:0000256" key="2">
    <source>
        <dbReference type="ARBA" id="ARBA00004963"/>
    </source>
</evidence>
<evidence type="ECO:0000313" key="10">
    <source>
        <dbReference type="Proteomes" id="UP001176960"/>
    </source>
</evidence>
<organism evidence="9 10">
    <name type="scientific">Brytella acorum</name>
    <dbReference type="NCBI Taxonomy" id="2959299"/>
    <lineage>
        <taxon>Bacteria</taxon>
        <taxon>Pseudomonadati</taxon>
        <taxon>Pseudomonadota</taxon>
        <taxon>Alphaproteobacteria</taxon>
        <taxon>Acetobacterales</taxon>
        <taxon>Acetobacteraceae</taxon>
        <taxon>Brytella</taxon>
    </lineage>
</organism>
<dbReference type="SUPFAM" id="SSF56281">
    <property type="entry name" value="Metallo-hydrolase/oxidoreductase"/>
    <property type="match status" value="1"/>
</dbReference>
<dbReference type="GO" id="GO:0019243">
    <property type="term" value="P:methylglyoxal catabolic process to D-lactate via S-lactoyl-glutathione"/>
    <property type="evidence" value="ECO:0007669"/>
    <property type="project" value="UniProtKB-UniRule"/>
</dbReference>
<dbReference type="PIRSF" id="PIRSF005457">
    <property type="entry name" value="Glx"/>
    <property type="match status" value="1"/>
</dbReference>
<feature type="binding site" evidence="7">
    <location>
        <position position="55"/>
    </location>
    <ligand>
        <name>Zn(2+)</name>
        <dbReference type="ChEBI" id="CHEBI:29105"/>
        <label>1</label>
    </ligand>
</feature>
<dbReference type="InterPro" id="IPR050110">
    <property type="entry name" value="Glyoxalase_II_hydrolase"/>
</dbReference>
<proteinExistence type="inferred from homology"/>
<dbReference type="CDD" id="cd07723">
    <property type="entry name" value="hydroxyacylglutathione_hydrolase_MBL-fold"/>
    <property type="match status" value="1"/>
</dbReference>
<evidence type="ECO:0000256" key="4">
    <source>
        <dbReference type="ARBA" id="ARBA00022723"/>
    </source>
</evidence>
<dbReference type="InterPro" id="IPR017782">
    <property type="entry name" value="Hydroxyacylglutathione_Hdrlase"/>
</dbReference>
<dbReference type="PROSITE" id="PS00743">
    <property type="entry name" value="BETA_LACTAMASE_B_1"/>
    <property type="match status" value="1"/>
</dbReference>
<dbReference type="SMART" id="SM00849">
    <property type="entry name" value="Lactamase_B"/>
    <property type="match status" value="1"/>
</dbReference>
<evidence type="ECO:0000256" key="6">
    <source>
        <dbReference type="ARBA" id="ARBA00022833"/>
    </source>
</evidence>
<keyword evidence="5 7" id="KW-0378">Hydrolase</keyword>
<evidence type="ECO:0000256" key="5">
    <source>
        <dbReference type="ARBA" id="ARBA00022801"/>
    </source>
</evidence>
<comment type="caution">
    <text evidence="9">The sequence shown here is derived from an EMBL/GenBank/DDBJ whole genome shotgun (WGS) entry which is preliminary data.</text>
</comment>
<dbReference type="InterPro" id="IPR032282">
    <property type="entry name" value="HAGH_C"/>
</dbReference>
<dbReference type="GO" id="GO:0008270">
    <property type="term" value="F:zinc ion binding"/>
    <property type="evidence" value="ECO:0007669"/>
    <property type="project" value="InterPro"/>
</dbReference>
<comment type="cofactor">
    <cofactor evidence="7">
        <name>Zn(2+)</name>
        <dbReference type="ChEBI" id="CHEBI:29105"/>
    </cofactor>
    <text evidence="7">Binds 2 Zn(2+) ions per subunit.</text>
</comment>
<accession>A0AA35UPB6</accession>
<feature type="binding site" evidence="7">
    <location>
        <position position="53"/>
    </location>
    <ligand>
        <name>Zn(2+)</name>
        <dbReference type="ChEBI" id="CHEBI:29105"/>
        <label>1</label>
    </ligand>
</feature>
<dbReference type="HAMAP" id="MF_01374">
    <property type="entry name" value="Glyoxalase_2"/>
    <property type="match status" value="1"/>
</dbReference>
<dbReference type="GO" id="GO:0008800">
    <property type="term" value="F:beta-lactamase activity"/>
    <property type="evidence" value="ECO:0007669"/>
    <property type="project" value="InterPro"/>
</dbReference>
<protein>
    <recommendedName>
        <fullName evidence="7">Hydroxyacylglutathione hydrolase</fullName>
        <ecNumber evidence="7">3.1.2.6</ecNumber>
    </recommendedName>
    <alternativeName>
        <fullName evidence="7">Glyoxalase II</fullName>
        <shortName evidence="7">Glx II</shortName>
    </alternativeName>
</protein>
<evidence type="ECO:0000256" key="7">
    <source>
        <dbReference type="HAMAP-Rule" id="MF_01374"/>
    </source>
</evidence>
<dbReference type="InterPro" id="IPR001279">
    <property type="entry name" value="Metallo-B-lactamas"/>
</dbReference>
<dbReference type="PANTHER" id="PTHR43705:SF1">
    <property type="entry name" value="HYDROXYACYLGLUTATHIONE HYDROLASE GLOB"/>
    <property type="match status" value="1"/>
</dbReference>
<evidence type="ECO:0000313" key="9">
    <source>
        <dbReference type="EMBL" id="CAI9121166.1"/>
    </source>
</evidence>
<reference evidence="9" key="1">
    <citation type="submission" date="2023-03" db="EMBL/GenBank/DDBJ databases">
        <authorList>
            <person name="Cleenwerck I."/>
        </authorList>
    </citation>
    <scope>NUCLEOTIDE SEQUENCE</scope>
    <source>
        <strain evidence="9">LMG 32879</strain>
    </source>
</reference>
<feature type="binding site" evidence="7">
    <location>
        <position position="130"/>
    </location>
    <ligand>
        <name>Zn(2+)</name>
        <dbReference type="ChEBI" id="CHEBI:29105"/>
        <label>2</label>
    </ligand>
</feature>
<dbReference type="InterPro" id="IPR036866">
    <property type="entry name" value="RibonucZ/Hydroxyglut_hydro"/>
</dbReference>
<sequence length="239" mass="25905">MLDIRRIPVLSDNYAWLLHDTERGVTAVVDPGEAAPIEAVIGDGALDLILLTHHHADHVGGADALRRRYGARVIGAASERRRLPVLDEGVSDGDAVMVGAERAHVIATPGHADGHVSYVFPSVPALFCGDTLFSMGCGRLLEGSAEQLYASLHRFDDLSDDTLVCCGHEYTLSNAKFAVHVDPDNVALQKRLHEVEHLRDGGEATIPVTLGTERATNPFLRAADVRTFAALRKEKDSFR</sequence>
<feature type="binding site" evidence="7">
    <location>
        <position position="168"/>
    </location>
    <ligand>
        <name>Zn(2+)</name>
        <dbReference type="ChEBI" id="CHEBI:29105"/>
        <label>2</label>
    </ligand>
</feature>
<dbReference type="NCBIfam" id="TIGR03413">
    <property type="entry name" value="GSH_gloB"/>
    <property type="match status" value="1"/>
</dbReference>
<keyword evidence="10" id="KW-1185">Reference proteome</keyword>
<dbReference type="GO" id="GO:0017001">
    <property type="term" value="P:antibiotic catabolic process"/>
    <property type="evidence" value="ECO:0007669"/>
    <property type="project" value="InterPro"/>
</dbReference>
<dbReference type="Pfam" id="PF00753">
    <property type="entry name" value="Lactamase_B"/>
    <property type="match status" value="1"/>
</dbReference>
<comment type="similarity">
    <text evidence="3 7">Belongs to the metallo-beta-lactamase superfamily. Glyoxalase II family.</text>
</comment>